<keyword evidence="2" id="KW-1185">Reference proteome</keyword>
<reference evidence="1" key="1">
    <citation type="journal article" date="2021" name="Nat. Commun.">
        <title>Genetic determinants of endophytism in the Arabidopsis root mycobiome.</title>
        <authorList>
            <person name="Mesny F."/>
            <person name="Miyauchi S."/>
            <person name="Thiergart T."/>
            <person name="Pickel B."/>
            <person name="Atanasova L."/>
            <person name="Karlsson M."/>
            <person name="Huettel B."/>
            <person name="Barry K.W."/>
            <person name="Haridas S."/>
            <person name="Chen C."/>
            <person name="Bauer D."/>
            <person name="Andreopoulos W."/>
            <person name="Pangilinan J."/>
            <person name="LaButti K."/>
            <person name="Riley R."/>
            <person name="Lipzen A."/>
            <person name="Clum A."/>
            <person name="Drula E."/>
            <person name="Henrissat B."/>
            <person name="Kohler A."/>
            <person name="Grigoriev I.V."/>
            <person name="Martin F.M."/>
            <person name="Hacquard S."/>
        </authorList>
    </citation>
    <scope>NUCLEOTIDE SEQUENCE</scope>
    <source>
        <strain evidence="1">MPI-SDFR-AT-0117</strain>
    </source>
</reference>
<dbReference type="OrthoDB" id="288590at2759"/>
<comment type="caution">
    <text evidence="1">The sequence shown here is derived from an EMBL/GenBank/DDBJ whole genome shotgun (WGS) entry which is preliminary data.</text>
</comment>
<dbReference type="Proteomes" id="UP000770015">
    <property type="component" value="Unassembled WGS sequence"/>
</dbReference>
<evidence type="ECO:0000313" key="2">
    <source>
        <dbReference type="Proteomes" id="UP000770015"/>
    </source>
</evidence>
<gene>
    <name evidence="1" type="ORF">F5X68DRAFT_233399</name>
</gene>
<name>A0A9P9AAZ7_9PEZI</name>
<dbReference type="Gene3D" id="2.60.120.330">
    <property type="entry name" value="B-lactam Antibiotic, Isopenicillin N Synthase, Chain"/>
    <property type="match status" value="1"/>
</dbReference>
<organism evidence="1 2">
    <name type="scientific">Plectosphaerella plurivora</name>
    <dbReference type="NCBI Taxonomy" id="936078"/>
    <lineage>
        <taxon>Eukaryota</taxon>
        <taxon>Fungi</taxon>
        <taxon>Dikarya</taxon>
        <taxon>Ascomycota</taxon>
        <taxon>Pezizomycotina</taxon>
        <taxon>Sordariomycetes</taxon>
        <taxon>Hypocreomycetidae</taxon>
        <taxon>Glomerellales</taxon>
        <taxon>Plectosphaerellaceae</taxon>
        <taxon>Plectosphaerella</taxon>
    </lineage>
</organism>
<dbReference type="AlphaFoldDB" id="A0A9P9AAZ7"/>
<evidence type="ECO:0000313" key="1">
    <source>
        <dbReference type="EMBL" id="KAH6684964.1"/>
    </source>
</evidence>
<accession>A0A9P9AAZ7</accession>
<dbReference type="SUPFAM" id="SSF51197">
    <property type="entry name" value="Clavaminate synthase-like"/>
    <property type="match status" value="1"/>
</dbReference>
<sequence>MTFFFGFNFNETVAVLPSCVDDEHPPKYEPISCGDWCNKRLAMVRLAKKGL</sequence>
<proteinExistence type="predicted"/>
<dbReference type="EMBL" id="JAGSXJ010000016">
    <property type="protein sequence ID" value="KAH6684964.1"/>
    <property type="molecule type" value="Genomic_DNA"/>
</dbReference>
<protein>
    <submittedName>
        <fullName evidence="1">Uncharacterized protein</fullName>
    </submittedName>
</protein>
<dbReference type="InterPro" id="IPR027443">
    <property type="entry name" value="IPNS-like_sf"/>
</dbReference>